<dbReference type="Proteomes" id="UP000070328">
    <property type="component" value="Unassembled WGS sequence"/>
</dbReference>
<feature type="compositionally biased region" description="Basic and acidic residues" evidence="1">
    <location>
        <begin position="82"/>
        <end position="98"/>
    </location>
</feature>
<protein>
    <submittedName>
        <fullName evidence="2">Uncharacterized protein</fullName>
    </submittedName>
</protein>
<proteinExistence type="predicted"/>
<organism evidence="2 3">
    <name type="scientific">Colletotrichum simmondsii</name>
    <dbReference type="NCBI Taxonomy" id="703756"/>
    <lineage>
        <taxon>Eukaryota</taxon>
        <taxon>Fungi</taxon>
        <taxon>Dikarya</taxon>
        <taxon>Ascomycota</taxon>
        <taxon>Pezizomycotina</taxon>
        <taxon>Sordariomycetes</taxon>
        <taxon>Hypocreomycetidae</taxon>
        <taxon>Glomerellales</taxon>
        <taxon>Glomerellaceae</taxon>
        <taxon>Colletotrichum</taxon>
        <taxon>Colletotrichum acutatum species complex</taxon>
    </lineage>
</organism>
<gene>
    <name evidence="2" type="ORF">CSIM01_12531</name>
</gene>
<keyword evidence="3" id="KW-1185">Reference proteome</keyword>
<evidence type="ECO:0000256" key="1">
    <source>
        <dbReference type="SAM" id="MobiDB-lite"/>
    </source>
</evidence>
<evidence type="ECO:0000313" key="2">
    <source>
        <dbReference type="EMBL" id="KXH43917.1"/>
    </source>
</evidence>
<name>A0A135T704_9PEZI</name>
<evidence type="ECO:0000313" key="3">
    <source>
        <dbReference type="Proteomes" id="UP000070328"/>
    </source>
</evidence>
<feature type="region of interest" description="Disordered" evidence="1">
    <location>
        <begin position="67"/>
        <end position="98"/>
    </location>
</feature>
<sequence length="231" mass="25764">MERQPCRSGHRNVAGQTEEYIRIFRATMALHQESDSTLYVFEKQHSSSPGVTQPGVRLFVHRRMHPQPRFLTTNRQVGGGTRDSDGLKSDKDERYTDISKDQLRDLQVREIMSSVPFESPSTRQRQGRDTEAVAGRAGFNSCLASRQVAADEQTGFLKASNHLITGPLIRPRLKVFRQALVITLGLLQLFRSEIEAIDGRALFLVLVASSSSRGSPPFVSGCADARSYSNE</sequence>
<comment type="caution">
    <text evidence="2">The sequence shown here is derived from an EMBL/GenBank/DDBJ whole genome shotgun (WGS) entry which is preliminary data.</text>
</comment>
<accession>A0A135T704</accession>
<dbReference type="EMBL" id="JFBX01000259">
    <property type="protein sequence ID" value="KXH43917.1"/>
    <property type="molecule type" value="Genomic_DNA"/>
</dbReference>
<dbReference type="AlphaFoldDB" id="A0A135T704"/>
<reference evidence="2 3" key="1">
    <citation type="submission" date="2014-02" db="EMBL/GenBank/DDBJ databases">
        <title>The genome sequence of Colletotrichum simmondsii CBS122122.</title>
        <authorList>
            <person name="Baroncelli R."/>
            <person name="Thon M.R."/>
        </authorList>
    </citation>
    <scope>NUCLEOTIDE SEQUENCE [LARGE SCALE GENOMIC DNA]</scope>
    <source>
        <strain evidence="2 3">CBS122122</strain>
    </source>
</reference>